<dbReference type="PANTHER" id="PTHR31568">
    <property type="entry name" value="RCG49325, ISOFORM CRA_A"/>
    <property type="match status" value="1"/>
</dbReference>
<accession>A0A9D4U869</accession>
<gene>
    <name evidence="8" type="ORF">GOP47_0021836</name>
</gene>
<organism evidence="8 9">
    <name type="scientific">Adiantum capillus-veneris</name>
    <name type="common">Maidenhair fern</name>
    <dbReference type="NCBI Taxonomy" id="13818"/>
    <lineage>
        <taxon>Eukaryota</taxon>
        <taxon>Viridiplantae</taxon>
        <taxon>Streptophyta</taxon>
        <taxon>Embryophyta</taxon>
        <taxon>Tracheophyta</taxon>
        <taxon>Polypodiopsida</taxon>
        <taxon>Polypodiidae</taxon>
        <taxon>Polypodiales</taxon>
        <taxon>Pteridineae</taxon>
        <taxon>Pteridaceae</taxon>
        <taxon>Vittarioideae</taxon>
        <taxon>Adiantum</taxon>
    </lineage>
</organism>
<sequence>MAEQHKQQQQDVLGYPPPGYPLPVQEPPAPLKAPKKWTFELKNRSQTRDARDRGCIEGCLAALCCCCVLEECCG</sequence>
<evidence type="ECO:0000256" key="6">
    <source>
        <dbReference type="SAM" id="MobiDB-lite"/>
    </source>
</evidence>
<comment type="subcellular location">
    <subcellularLocation>
        <location evidence="1">Membrane</location>
        <topology evidence="1">Single-pass membrane protein</topology>
    </subcellularLocation>
</comment>
<dbReference type="Pfam" id="PF12734">
    <property type="entry name" value="CYSTM"/>
    <property type="match status" value="1"/>
</dbReference>
<reference evidence="8" key="1">
    <citation type="submission" date="2021-01" db="EMBL/GenBank/DDBJ databases">
        <title>Adiantum capillus-veneris genome.</title>
        <authorList>
            <person name="Fang Y."/>
            <person name="Liao Q."/>
        </authorList>
    </citation>
    <scope>NUCLEOTIDE SEQUENCE</scope>
    <source>
        <strain evidence="8">H3</strain>
        <tissue evidence="8">Leaf</tissue>
    </source>
</reference>
<evidence type="ECO:0000256" key="2">
    <source>
        <dbReference type="ARBA" id="ARBA00009444"/>
    </source>
</evidence>
<feature type="domain" description="Cysteine-rich transmembrane" evidence="7">
    <location>
        <begin position="24"/>
        <end position="73"/>
    </location>
</feature>
<dbReference type="InterPro" id="IPR028144">
    <property type="entry name" value="CYSTM_dom"/>
</dbReference>
<proteinExistence type="inferred from homology"/>
<evidence type="ECO:0000313" key="8">
    <source>
        <dbReference type="EMBL" id="KAI5063289.1"/>
    </source>
</evidence>
<evidence type="ECO:0000259" key="7">
    <source>
        <dbReference type="Pfam" id="PF12734"/>
    </source>
</evidence>
<dbReference type="Proteomes" id="UP000886520">
    <property type="component" value="Chromosome 21"/>
</dbReference>
<evidence type="ECO:0000256" key="3">
    <source>
        <dbReference type="ARBA" id="ARBA00022692"/>
    </source>
</evidence>
<dbReference type="EMBL" id="JABFUD020000021">
    <property type="protein sequence ID" value="KAI5063289.1"/>
    <property type="molecule type" value="Genomic_DNA"/>
</dbReference>
<evidence type="ECO:0000256" key="1">
    <source>
        <dbReference type="ARBA" id="ARBA00004167"/>
    </source>
</evidence>
<comment type="similarity">
    <text evidence="2">Belongs to the CYSTM1 family.</text>
</comment>
<evidence type="ECO:0000256" key="5">
    <source>
        <dbReference type="ARBA" id="ARBA00023136"/>
    </source>
</evidence>
<feature type="compositionally biased region" description="Pro residues" evidence="6">
    <location>
        <begin position="15"/>
        <end position="27"/>
    </location>
</feature>
<comment type="caution">
    <text evidence="8">The sequence shown here is derived from an EMBL/GenBank/DDBJ whole genome shotgun (WGS) entry which is preliminary data.</text>
</comment>
<dbReference type="GO" id="GO:0005886">
    <property type="term" value="C:plasma membrane"/>
    <property type="evidence" value="ECO:0007669"/>
    <property type="project" value="InterPro"/>
</dbReference>
<keyword evidence="5" id="KW-0472">Membrane</keyword>
<evidence type="ECO:0000256" key="4">
    <source>
        <dbReference type="ARBA" id="ARBA00022989"/>
    </source>
</evidence>
<dbReference type="AlphaFoldDB" id="A0A9D4U869"/>
<keyword evidence="4" id="KW-1133">Transmembrane helix</keyword>
<feature type="region of interest" description="Disordered" evidence="6">
    <location>
        <begin position="1"/>
        <end position="27"/>
    </location>
</feature>
<name>A0A9D4U869_ADICA</name>
<dbReference type="PANTHER" id="PTHR31568:SF21">
    <property type="entry name" value="CYSTM DOMAIN-CONTAINING PROTEIN"/>
    <property type="match status" value="1"/>
</dbReference>
<dbReference type="InterPro" id="IPR044850">
    <property type="entry name" value="WIH1-like"/>
</dbReference>
<evidence type="ECO:0000313" key="9">
    <source>
        <dbReference type="Proteomes" id="UP000886520"/>
    </source>
</evidence>
<protein>
    <recommendedName>
        <fullName evidence="7">Cysteine-rich transmembrane domain-containing protein</fullName>
    </recommendedName>
</protein>
<keyword evidence="9" id="KW-1185">Reference proteome</keyword>
<keyword evidence="3" id="KW-0812">Transmembrane</keyword>